<protein>
    <recommendedName>
        <fullName evidence="5">NAD-glutamate dehydrogenase</fullName>
    </recommendedName>
</protein>
<accession>A0ABW2A172</accession>
<keyword evidence="4" id="KW-1185">Reference proteome</keyword>
<dbReference type="PANTHER" id="PTHR43403">
    <property type="entry name" value="NAD-SPECIFIC GLUTAMATE DEHYDROGENASE"/>
    <property type="match status" value="1"/>
</dbReference>
<dbReference type="RefSeq" id="WP_379909693.1">
    <property type="nucleotide sequence ID" value="NZ_JBHSWE010000001.1"/>
</dbReference>
<dbReference type="Pfam" id="PF21075">
    <property type="entry name" value="GDH_ACT1"/>
    <property type="match status" value="1"/>
</dbReference>
<feature type="domain" description="NAD-glutamate dehydrogenase N-terminal ACT1" evidence="1">
    <location>
        <begin position="53"/>
        <end position="178"/>
    </location>
</feature>
<gene>
    <name evidence="3" type="ORF">ACFQDL_14710</name>
</gene>
<dbReference type="InterPro" id="IPR049059">
    <property type="entry name" value="NAD_Glu_DH_HM1"/>
</dbReference>
<dbReference type="InterPro" id="IPR024727">
    <property type="entry name" value="NAD_Glu_DH_N_ACT1"/>
</dbReference>
<sequence>MDISPTVESSPVAPGTDSDIEALINARHPASEARQLKQLLGACFRHQLMDGQLRPQDLYGALLCAWQRLQQHRAGTIGLAVFNTDPQQDAWHCDHSLIEILMDDQPFIAASCLSELARLGIRIHHQAYPALHLRRDSEGRLLELCESKVPGARTEALVRFEIDRQADPAALAEVRDALARVLEDVHCSVADWQAMLERVEEAARACETADDRDSETVDFLRWLADEHFLFVGYRYYDIGTDESGCYQLHYRDGSGLGCFRDPVSESKRLIRLDADQSELLRAPQRLVLTRSTTRSTVQQNRHLDYIGVKNLDGDGRLIGEWRFFGLYSSQAYDTPVSQIPLIRRHVRRLLESSGLSRDSHGYKALRHLLFNYPRDEMLQSGYEQLRETILGMLDCVERRRLGLFLRPDAHDRFIKVLMLVPRDQYNTQLRVAVQEILLAELGGHSAEFGVRLSEEPLALIEFCIHCRQARRVEYDRDRLYTLVLDAMESWPDKLQRALEQDLGEYRGNSLFGRFAGRLPLAYREATDLTTAVADLKQLAALKSDQQLATRLEPLALAAWACGCWAAAAT</sequence>
<feature type="domain" description="NAD-glutamate dehydrogenase ACT2" evidence="2">
    <location>
        <begin position="403"/>
        <end position="490"/>
    </location>
</feature>
<evidence type="ECO:0008006" key="5">
    <source>
        <dbReference type="Google" id="ProtNLM"/>
    </source>
</evidence>
<evidence type="ECO:0000259" key="2">
    <source>
        <dbReference type="Pfam" id="PF21076"/>
    </source>
</evidence>
<dbReference type="InterPro" id="IPR049062">
    <property type="entry name" value="NAD_Glu_DH_ACT2"/>
</dbReference>
<dbReference type="PANTHER" id="PTHR43403:SF1">
    <property type="entry name" value="NAD-SPECIFIC GLUTAMATE DEHYDROGENASE"/>
    <property type="match status" value="1"/>
</dbReference>
<proteinExistence type="predicted"/>
<dbReference type="InterPro" id="IPR049058">
    <property type="entry name" value="NAD_Glu_DH_HM2"/>
</dbReference>
<evidence type="ECO:0000313" key="3">
    <source>
        <dbReference type="EMBL" id="MFC6671183.1"/>
    </source>
</evidence>
<dbReference type="Pfam" id="PF21073">
    <property type="entry name" value="GDH_HM1"/>
    <property type="match status" value="1"/>
</dbReference>
<organism evidence="3 4">
    <name type="scientific">Marinobacterium aestuariivivens</name>
    <dbReference type="NCBI Taxonomy" id="1698799"/>
    <lineage>
        <taxon>Bacteria</taxon>
        <taxon>Pseudomonadati</taxon>
        <taxon>Pseudomonadota</taxon>
        <taxon>Gammaproteobacteria</taxon>
        <taxon>Oceanospirillales</taxon>
        <taxon>Oceanospirillaceae</taxon>
        <taxon>Marinobacterium</taxon>
    </lineage>
</organism>
<evidence type="ECO:0000259" key="1">
    <source>
        <dbReference type="Pfam" id="PF21075"/>
    </source>
</evidence>
<comment type="caution">
    <text evidence="3">The sequence shown here is derived from an EMBL/GenBank/DDBJ whole genome shotgun (WGS) entry which is preliminary data.</text>
</comment>
<dbReference type="Pfam" id="PF21079">
    <property type="entry name" value="GDH_HM2"/>
    <property type="match status" value="1"/>
</dbReference>
<dbReference type="Proteomes" id="UP001596422">
    <property type="component" value="Unassembled WGS sequence"/>
</dbReference>
<dbReference type="InterPro" id="IPR007780">
    <property type="entry name" value="NAD_Glu_DH_bac"/>
</dbReference>
<dbReference type="Pfam" id="PF21076">
    <property type="entry name" value="GDH_ACT2"/>
    <property type="match status" value="1"/>
</dbReference>
<reference evidence="4" key="1">
    <citation type="journal article" date="2019" name="Int. J. Syst. Evol. Microbiol.">
        <title>The Global Catalogue of Microorganisms (GCM) 10K type strain sequencing project: providing services to taxonomists for standard genome sequencing and annotation.</title>
        <authorList>
            <consortium name="The Broad Institute Genomics Platform"/>
            <consortium name="The Broad Institute Genome Sequencing Center for Infectious Disease"/>
            <person name="Wu L."/>
            <person name="Ma J."/>
        </authorList>
    </citation>
    <scope>NUCLEOTIDE SEQUENCE [LARGE SCALE GENOMIC DNA]</scope>
    <source>
        <strain evidence="4">NBRC 111756</strain>
    </source>
</reference>
<dbReference type="EMBL" id="JBHSWE010000001">
    <property type="protein sequence ID" value="MFC6671183.1"/>
    <property type="molecule type" value="Genomic_DNA"/>
</dbReference>
<name>A0ABW2A172_9GAMM</name>
<evidence type="ECO:0000313" key="4">
    <source>
        <dbReference type="Proteomes" id="UP001596422"/>
    </source>
</evidence>